<dbReference type="EMBL" id="QJKJ01001616">
    <property type="protein sequence ID" value="RDY06766.1"/>
    <property type="molecule type" value="Genomic_DNA"/>
</dbReference>
<feature type="non-terminal residue" evidence="1">
    <location>
        <position position="1"/>
    </location>
</feature>
<proteinExistence type="predicted"/>
<dbReference type="OrthoDB" id="1751476at2759"/>
<gene>
    <name evidence="1" type="ORF">CR513_09200</name>
</gene>
<evidence type="ECO:0000313" key="2">
    <source>
        <dbReference type="Proteomes" id="UP000257109"/>
    </source>
</evidence>
<dbReference type="Proteomes" id="UP000257109">
    <property type="component" value="Unassembled WGS sequence"/>
</dbReference>
<keyword evidence="2" id="KW-1185">Reference proteome</keyword>
<evidence type="ECO:0000313" key="1">
    <source>
        <dbReference type="EMBL" id="RDY06766.1"/>
    </source>
</evidence>
<sequence length="93" mass="10759">MFDKKLSKLDDSYARLDLDMSQRLFNEAPLDDNKKEQQIIGDNEDKVCTRSTFKSQGQVALIFKIELKNINEALLDDGWVEAMKEELNQHIAI</sequence>
<comment type="caution">
    <text evidence="1">The sequence shown here is derived from an EMBL/GenBank/DDBJ whole genome shotgun (WGS) entry which is preliminary data.</text>
</comment>
<protein>
    <submittedName>
        <fullName evidence="1">Uncharacterized protein</fullName>
    </submittedName>
</protein>
<name>A0A371HVE9_MUCPR</name>
<organism evidence="1 2">
    <name type="scientific">Mucuna pruriens</name>
    <name type="common">Velvet bean</name>
    <name type="synonym">Dolichos pruriens</name>
    <dbReference type="NCBI Taxonomy" id="157652"/>
    <lineage>
        <taxon>Eukaryota</taxon>
        <taxon>Viridiplantae</taxon>
        <taxon>Streptophyta</taxon>
        <taxon>Embryophyta</taxon>
        <taxon>Tracheophyta</taxon>
        <taxon>Spermatophyta</taxon>
        <taxon>Magnoliopsida</taxon>
        <taxon>eudicotyledons</taxon>
        <taxon>Gunneridae</taxon>
        <taxon>Pentapetalae</taxon>
        <taxon>rosids</taxon>
        <taxon>fabids</taxon>
        <taxon>Fabales</taxon>
        <taxon>Fabaceae</taxon>
        <taxon>Papilionoideae</taxon>
        <taxon>50 kb inversion clade</taxon>
        <taxon>NPAAA clade</taxon>
        <taxon>indigoferoid/millettioid clade</taxon>
        <taxon>Phaseoleae</taxon>
        <taxon>Mucuna</taxon>
    </lineage>
</organism>
<dbReference type="AlphaFoldDB" id="A0A371HVE9"/>
<accession>A0A371HVE9</accession>
<reference evidence="1" key="1">
    <citation type="submission" date="2018-05" db="EMBL/GenBank/DDBJ databases">
        <title>Draft genome of Mucuna pruriens seed.</title>
        <authorList>
            <person name="Nnadi N.E."/>
            <person name="Vos R."/>
            <person name="Hasami M.H."/>
            <person name="Devisetty U.K."/>
            <person name="Aguiy J.C."/>
        </authorList>
    </citation>
    <scope>NUCLEOTIDE SEQUENCE [LARGE SCALE GENOMIC DNA]</scope>
    <source>
        <strain evidence="1">JCA_2017</strain>
    </source>
</reference>